<dbReference type="InterPro" id="IPR017438">
    <property type="entry name" value="ATP-NAD_kinase_N"/>
</dbReference>
<keyword evidence="15" id="KW-1185">Reference proteome</keyword>
<dbReference type="PROSITE" id="PS50146">
    <property type="entry name" value="DAGK"/>
    <property type="match status" value="1"/>
</dbReference>
<evidence type="ECO:0000313" key="15">
    <source>
        <dbReference type="Proteomes" id="UP000249808"/>
    </source>
</evidence>
<evidence type="ECO:0000256" key="6">
    <source>
        <dbReference type="ARBA" id="ARBA00022741"/>
    </source>
</evidence>
<evidence type="ECO:0000256" key="1">
    <source>
        <dbReference type="ARBA" id="ARBA00001946"/>
    </source>
</evidence>
<gene>
    <name evidence="14" type="ORF">BHU61_01235</name>
</gene>
<evidence type="ECO:0000256" key="10">
    <source>
        <dbReference type="ARBA" id="ARBA00023098"/>
    </source>
</evidence>
<evidence type="ECO:0000256" key="4">
    <source>
        <dbReference type="ARBA" id="ARBA00022679"/>
    </source>
</evidence>
<dbReference type="AlphaFoldDB" id="A0A327ZV57"/>
<evidence type="ECO:0000259" key="13">
    <source>
        <dbReference type="PROSITE" id="PS50146"/>
    </source>
</evidence>
<keyword evidence="4" id="KW-0808">Transferase</keyword>
<dbReference type="EMBL" id="PZJH01000001">
    <property type="protein sequence ID" value="RAK46099.1"/>
    <property type="molecule type" value="Genomic_DNA"/>
</dbReference>
<dbReference type="InterPro" id="IPR005218">
    <property type="entry name" value="Diacylglycerol/lipid_kinase"/>
</dbReference>
<dbReference type="SUPFAM" id="SSF111331">
    <property type="entry name" value="NAD kinase/diacylglycerol kinase-like"/>
    <property type="match status" value="1"/>
</dbReference>
<dbReference type="GO" id="GO:0005524">
    <property type="term" value="F:ATP binding"/>
    <property type="evidence" value="ECO:0007669"/>
    <property type="project" value="UniProtKB-KW"/>
</dbReference>
<dbReference type="GO" id="GO:0004143">
    <property type="term" value="F:ATP-dependent diacylglycerol kinase activity"/>
    <property type="evidence" value="ECO:0007669"/>
    <property type="project" value="TreeGrafter"/>
</dbReference>
<dbReference type="Pfam" id="PF19279">
    <property type="entry name" value="YegS_C"/>
    <property type="match status" value="1"/>
</dbReference>
<dbReference type="GO" id="GO:0046872">
    <property type="term" value="F:metal ion binding"/>
    <property type="evidence" value="ECO:0007669"/>
    <property type="project" value="UniProtKB-KW"/>
</dbReference>
<evidence type="ECO:0000256" key="12">
    <source>
        <dbReference type="ARBA" id="ARBA00023264"/>
    </source>
</evidence>
<evidence type="ECO:0000256" key="9">
    <source>
        <dbReference type="ARBA" id="ARBA00022842"/>
    </source>
</evidence>
<evidence type="ECO:0000256" key="2">
    <source>
        <dbReference type="ARBA" id="ARBA00005983"/>
    </source>
</evidence>
<comment type="caution">
    <text evidence="14">The sequence shown here is derived from an EMBL/GenBank/DDBJ whole genome shotgun (WGS) entry which is preliminary data.</text>
</comment>
<evidence type="ECO:0000313" key="14">
    <source>
        <dbReference type="EMBL" id="RAK46099.1"/>
    </source>
</evidence>
<dbReference type="Gene3D" id="3.40.50.10330">
    <property type="entry name" value="Probable inorganic polyphosphate/atp-NAD kinase, domain 1"/>
    <property type="match status" value="1"/>
</dbReference>
<dbReference type="RefSeq" id="WP_111714268.1">
    <property type="nucleotide sequence ID" value="NZ_JBHSSR010000001.1"/>
</dbReference>
<dbReference type="SMART" id="SM00046">
    <property type="entry name" value="DAGKc"/>
    <property type="match status" value="1"/>
</dbReference>
<accession>A0A327ZV57</accession>
<name>A0A327ZV57_9STAP</name>
<evidence type="ECO:0000256" key="3">
    <source>
        <dbReference type="ARBA" id="ARBA00022516"/>
    </source>
</evidence>
<keyword evidence="12" id="KW-1208">Phospholipid metabolism</keyword>
<sequence>MQKFKTGILFYHDHAGQGDVHQIIGEVSKSLTRFIDHLTIYRSGEQGEIYTYLKEGKSDFDIYLILGGDGTVHELINGIIDGDHHVPIGILPGGTFNDFTKTLNLHPNPVRAVEQLLTAEVKYYDVMQTNERYALNFAGMGLIVENSNSVNPDAKSKIGKFSYLFSTIKNVTNPTFFKYDIEIDGTKYHGESSMIVVANGAFVGGNKIPLIELSPNDGKLNVFIFRESGLKLFTEMIAMKSEINWNEISQNIEHYSGENITINTNKAMDVDVDGEIDLETPLSIQVIPSKLKILTATDRVVINE</sequence>
<feature type="domain" description="DAGKc" evidence="13">
    <location>
        <begin position="2"/>
        <end position="133"/>
    </location>
</feature>
<protein>
    <submittedName>
        <fullName evidence="14">Lipid kinase</fullName>
    </submittedName>
</protein>
<evidence type="ECO:0000256" key="11">
    <source>
        <dbReference type="ARBA" id="ARBA00023209"/>
    </source>
</evidence>
<keyword evidence="11" id="KW-0594">Phospholipid biosynthesis</keyword>
<dbReference type="GO" id="GO:0008654">
    <property type="term" value="P:phospholipid biosynthetic process"/>
    <property type="evidence" value="ECO:0007669"/>
    <property type="project" value="UniProtKB-KW"/>
</dbReference>
<comment type="similarity">
    <text evidence="2">Belongs to the diacylglycerol/lipid kinase family.</text>
</comment>
<keyword evidence="3" id="KW-0444">Lipid biosynthesis</keyword>
<keyword evidence="8" id="KW-0067">ATP-binding</keyword>
<dbReference type="NCBIfam" id="TIGR00147">
    <property type="entry name" value="YegS/Rv2252/BmrU family lipid kinase"/>
    <property type="match status" value="1"/>
</dbReference>
<organism evidence="14 15">
    <name type="scientific">Macrococcus epidermidis</name>
    <dbReference type="NCBI Taxonomy" id="1902580"/>
    <lineage>
        <taxon>Bacteria</taxon>
        <taxon>Bacillati</taxon>
        <taxon>Bacillota</taxon>
        <taxon>Bacilli</taxon>
        <taxon>Bacillales</taxon>
        <taxon>Staphylococcaceae</taxon>
        <taxon>Macrococcus</taxon>
    </lineage>
</organism>
<keyword evidence="5" id="KW-0479">Metal-binding</keyword>
<dbReference type="InterPro" id="IPR045540">
    <property type="entry name" value="YegS/DAGK_C"/>
</dbReference>
<proteinExistence type="inferred from homology"/>
<comment type="cofactor">
    <cofactor evidence="1">
        <name>Mg(2+)</name>
        <dbReference type="ChEBI" id="CHEBI:18420"/>
    </cofactor>
</comment>
<keyword evidence="7 14" id="KW-0418">Kinase</keyword>
<evidence type="ECO:0000256" key="5">
    <source>
        <dbReference type="ARBA" id="ARBA00022723"/>
    </source>
</evidence>
<keyword evidence="6" id="KW-0547">Nucleotide-binding</keyword>
<evidence type="ECO:0000256" key="8">
    <source>
        <dbReference type="ARBA" id="ARBA00022840"/>
    </source>
</evidence>
<dbReference type="GO" id="GO:0005886">
    <property type="term" value="C:plasma membrane"/>
    <property type="evidence" value="ECO:0007669"/>
    <property type="project" value="TreeGrafter"/>
</dbReference>
<dbReference type="Pfam" id="PF00781">
    <property type="entry name" value="DAGK_cat"/>
    <property type="match status" value="1"/>
</dbReference>
<keyword evidence="10" id="KW-0443">Lipid metabolism</keyword>
<reference evidence="14 15" key="1">
    <citation type="journal article" date="2018" name="Front. Microbiol.">
        <title>Description and Comparative Genomics of Macrococcus caseolyticus subsp. hominis subsp. nov., Macrococcus goetzii sp. nov., Macrococcus epidermidis sp. nov., and Macrococcus bohemicus sp. nov., Novel Macrococci From Human Clinical Material With Virulence Potential and Suspected Uptake of Foreign DNA by Natural Transformation.</title>
        <authorList>
            <person name="Maslanova I."/>
            <person name="Wertheimer Z."/>
            <person name="Sedlacek I."/>
            <person name="Svec P."/>
            <person name="Indrakova A."/>
            <person name="Kovarovic V."/>
            <person name="Schumann P."/>
            <person name="Sproer C."/>
            <person name="Kralova S."/>
            <person name="Sedo O."/>
            <person name="Kristofova L."/>
            <person name="Vrbovska V."/>
            <person name="Fuzik T."/>
            <person name="Petras P."/>
            <person name="Zdrahal Z."/>
            <person name="Ruzickova V."/>
            <person name="Doskar J."/>
            <person name="Pantucek R."/>
        </authorList>
    </citation>
    <scope>NUCLEOTIDE SEQUENCE [LARGE SCALE GENOMIC DNA]</scope>
    <source>
        <strain evidence="14 15">01/688</strain>
    </source>
</reference>
<dbReference type="InterPro" id="IPR016064">
    <property type="entry name" value="NAD/diacylglycerol_kinase_sf"/>
</dbReference>
<dbReference type="Gene3D" id="2.60.200.40">
    <property type="match status" value="1"/>
</dbReference>
<evidence type="ECO:0000256" key="7">
    <source>
        <dbReference type="ARBA" id="ARBA00022777"/>
    </source>
</evidence>
<dbReference type="InterPro" id="IPR001206">
    <property type="entry name" value="Diacylglycerol_kinase_cat_dom"/>
</dbReference>
<keyword evidence="9" id="KW-0460">Magnesium</keyword>
<dbReference type="InterPro" id="IPR050187">
    <property type="entry name" value="Lipid_Phosphate_FormReg"/>
</dbReference>
<dbReference type="PANTHER" id="PTHR12358">
    <property type="entry name" value="SPHINGOSINE KINASE"/>
    <property type="match status" value="1"/>
</dbReference>
<dbReference type="Proteomes" id="UP000249808">
    <property type="component" value="Unassembled WGS sequence"/>
</dbReference>
<dbReference type="PANTHER" id="PTHR12358:SF106">
    <property type="entry name" value="LIPID KINASE YEGS"/>
    <property type="match status" value="1"/>
</dbReference>